<evidence type="ECO:0000313" key="4">
    <source>
        <dbReference type="Proteomes" id="UP000829291"/>
    </source>
</evidence>
<reference evidence="5" key="1">
    <citation type="submission" date="2025-04" db="UniProtKB">
        <authorList>
            <consortium name="RefSeq"/>
        </authorList>
    </citation>
    <scope>IDENTIFICATION</scope>
    <source>
        <tissue evidence="6">Thorax and Abdomen</tissue>
        <tissue evidence="5">Whole body</tissue>
    </source>
</reference>
<dbReference type="GO" id="GO:0033588">
    <property type="term" value="C:elongator holoenzyme complex"/>
    <property type="evidence" value="ECO:0007669"/>
    <property type="project" value="InterPro"/>
</dbReference>
<dbReference type="Pfam" id="PF09807">
    <property type="entry name" value="ELP6"/>
    <property type="match status" value="1"/>
</dbReference>
<dbReference type="Gene3D" id="3.40.50.300">
    <property type="entry name" value="P-loop containing nucleotide triphosphate hydrolases"/>
    <property type="match status" value="1"/>
</dbReference>
<dbReference type="Proteomes" id="UP000829291">
    <property type="component" value="Chromosome 5"/>
</dbReference>
<keyword evidence="4" id="KW-1185">Reference proteome</keyword>
<dbReference type="CDD" id="cd19495">
    <property type="entry name" value="Elp6"/>
    <property type="match status" value="1"/>
</dbReference>
<dbReference type="OrthoDB" id="9995306at2759"/>
<name>A0A6J0BF08_NEOLC</name>
<proteinExistence type="inferred from homology"/>
<gene>
    <name evidence="5 6" type="primary">LOC107219156</name>
</gene>
<comment type="similarity">
    <text evidence="2">Belongs to the ELP6 family.</text>
</comment>
<dbReference type="InterPro" id="IPR027417">
    <property type="entry name" value="P-loop_NTPase"/>
</dbReference>
<protein>
    <recommendedName>
        <fullName evidence="3">Elongator complex protein 6</fullName>
    </recommendedName>
</protein>
<dbReference type="GO" id="GO:0002098">
    <property type="term" value="P:tRNA wobble uridine modification"/>
    <property type="evidence" value="ECO:0007669"/>
    <property type="project" value="InterPro"/>
</dbReference>
<dbReference type="PANTHER" id="PTHR16184">
    <property type="entry name" value="ELONGATOR COMPLEX PROTEIN 6"/>
    <property type="match status" value="1"/>
</dbReference>
<evidence type="ECO:0000313" key="5">
    <source>
        <dbReference type="RefSeq" id="XP_015512742.1"/>
    </source>
</evidence>
<organism evidence="4 5">
    <name type="scientific">Neodiprion lecontei</name>
    <name type="common">Redheaded pine sawfly</name>
    <dbReference type="NCBI Taxonomy" id="441921"/>
    <lineage>
        <taxon>Eukaryota</taxon>
        <taxon>Metazoa</taxon>
        <taxon>Ecdysozoa</taxon>
        <taxon>Arthropoda</taxon>
        <taxon>Hexapoda</taxon>
        <taxon>Insecta</taxon>
        <taxon>Pterygota</taxon>
        <taxon>Neoptera</taxon>
        <taxon>Endopterygota</taxon>
        <taxon>Hymenoptera</taxon>
        <taxon>Tenthredinoidea</taxon>
        <taxon>Diprionidae</taxon>
        <taxon>Diprioninae</taxon>
        <taxon>Neodiprion</taxon>
    </lineage>
</organism>
<comment type="pathway">
    <text evidence="1">tRNA modification; 5-methoxycarbonylmethyl-2-thiouridine-tRNA biosynthesis.</text>
</comment>
<dbReference type="CTD" id="54859"/>
<dbReference type="UniPathway" id="UPA00988"/>
<dbReference type="RefSeq" id="XP_046596934.1">
    <property type="nucleotide sequence ID" value="XM_046740978.1"/>
</dbReference>
<evidence type="ECO:0000313" key="6">
    <source>
        <dbReference type="RefSeq" id="XP_046596934.1"/>
    </source>
</evidence>
<dbReference type="FunCoup" id="A0A6J0BF08">
    <property type="interactions" value="306"/>
</dbReference>
<evidence type="ECO:0000256" key="1">
    <source>
        <dbReference type="ARBA" id="ARBA00005043"/>
    </source>
</evidence>
<accession>A0A6J0BF08</accession>
<evidence type="ECO:0000256" key="3">
    <source>
        <dbReference type="ARBA" id="ARBA00020263"/>
    </source>
</evidence>
<dbReference type="RefSeq" id="XP_015512742.1">
    <property type="nucleotide sequence ID" value="XM_015657256.1"/>
</dbReference>
<dbReference type="InterPro" id="IPR018627">
    <property type="entry name" value="ELP6"/>
</dbReference>
<dbReference type="AlphaFoldDB" id="A0A6J0BF08"/>
<dbReference type="InParanoid" id="A0A6J0BF08"/>
<dbReference type="KEGG" id="nlo:107219156"/>
<sequence>MTDSVCSALGIDRVDMCGKTILIEEQHGSDANFIVNAVVSGSLQKSQGICLVLFHNTFGHYHNVGMKLGYNMKVLKERGQVTVVEPMKIAASNVEDLGHDSVDAANVDLTKTDRKITNTEDIGIPDIMKLDTMLVRQLFSPVRNKVHEMLKSMGSVNVIVDDLSHLFDMSLSLRDVWFYVRYLRSLMEFEPMISVCIMTHTYKADPDTCQPDMIAIGLKHMSDLIVSVEPLSTGHANDVSGKINIRWKVDEVRRKYRWAEKTTYLYKLLDRQVKMFAPGSSSLS</sequence>
<evidence type="ECO:0000256" key="2">
    <source>
        <dbReference type="ARBA" id="ARBA00008837"/>
    </source>
</evidence>
<dbReference type="PANTHER" id="PTHR16184:SF6">
    <property type="entry name" value="ELONGATOR COMPLEX PROTEIN 6"/>
    <property type="match status" value="1"/>
</dbReference>
<dbReference type="GeneID" id="107219156"/>